<feature type="transmembrane region" description="Helical" evidence="1">
    <location>
        <begin position="182"/>
        <end position="201"/>
    </location>
</feature>
<organism evidence="2 3">
    <name type="scientific">Cordylochernes scorpioides</name>
    <dbReference type="NCBI Taxonomy" id="51811"/>
    <lineage>
        <taxon>Eukaryota</taxon>
        <taxon>Metazoa</taxon>
        <taxon>Ecdysozoa</taxon>
        <taxon>Arthropoda</taxon>
        <taxon>Chelicerata</taxon>
        <taxon>Arachnida</taxon>
        <taxon>Pseudoscorpiones</taxon>
        <taxon>Cheliferoidea</taxon>
        <taxon>Chernetidae</taxon>
        <taxon>Cordylochernes</taxon>
    </lineage>
</organism>
<proteinExistence type="predicted"/>
<evidence type="ECO:0000256" key="1">
    <source>
        <dbReference type="SAM" id="Phobius"/>
    </source>
</evidence>
<gene>
    <name evidence="2" type="ORF">LAZ67_18001010</name>
</gene>
<dbReference type="Proteomes" id="UP001235939">
    <property type="component" value="Chromosome 18"/>
</dbReference>
<keyword evidence="1" id="KW-1133">Transmembrane helix</keyword>
<keyword evidence="3" id="KW-1185">Reference proteome</keyword>
<reference evidence="2 3" key="1">
    <citation type="submission" date="2022-01" db="EMBL/GenBank/DDBJ databases">
        <title>A chromosomal length assembly of Cordylochernes scorpioides.</title>
        <authorList>
            <person name="Zeh D."/>
            <person name="Zeh J."/>
        </authorList>
    </citation>
    <scope>NUCLEOTIDE SEQUENCE [LARGE SCALE GENOMIC DNA]</scope>
    <source>
        <strain evidence="2">IN4F17</strain>
        <tissue evidence="2">Whole Body</tissue>
    </source>
</reference>
<evidence type="ECO:0008006" key="4">
    <source>
        <dbReference type="Google" id="ProtNLM"/>
    </source>
</evidence>
<feature type="transmembrane region" description="Helical" evidence="1">
    <location>
        <begin position="72"/>
        <end position="95"/>
    </location>
</feature>
<dbReference type="CDD" id="cd09276">
    <property type="entry name" value="Rnase_HI_RT_non_LTR"/>
    <property type="match status" value="1"/>
</dbReference>
<accession>A0ABY6LGA5</accession>
<name>A0ABY6LGA5_9ARAC</name>
<evidence type="ECO:0000313" key="3">
    <source>
        <dbReference type="Proteomes" id="UP001235939"/>
    </source>
</evidence>
<protein>
    <recommendedName>
        <fullName evidence="4">RNase H type-1 domain-containing protein</fullName>
    </recommendedName>
</protein>
<keyword evidence="1" id="KW-0812">Transmembrane</keyword>
<evidence type="ECO:0000313" key="2">
    <source>
        <dbReference type="EMBL" id="UYV79899.1"/>
    </source>
</evidence>
<dbReference type="EMBL" id="CP092880">
    <property type="protein sequence ID" value="UYV79899.1"/>
    <property type="molecule type" value="Genomic_DNA"/>
</dbReference>
<dbReference type="Gene3D" id="3.30.420.10">
    <property type="entry name" value="Ribonuclease H-like superfamily/Ribonuclease H"/>
    <property type="match status" value="1"/>
</dbReference>
<dbReference type="InterPro" id="IPR036397">
    <property type="entry name" value="RNaseH_sf"/>
</dbReference>
<sequence length="432" mass="48001">MYDPKGFNKDGSKTKDGVGAGLYRVWVNDNLHEMRVCYVLSRYCSVFQAEAFNLNKALENASELPLIPLLRFSWTIFQLTGNFLINRALLLISLLNRNRNRCSIRWIKGRSGIVGNDVADALAKGGAGSDLPSCYRLAPLSELESTARKQAWAAWQIKFDPTDRPICTRFGLTPMSLLDKKFAFIIPSVPVVVVLLSGHTWTAMPTKWDLLIIPPAPTATLGGRRRLNIFCSSVTASTSLDFAFYLSLGRELGHTPRSLRDFIHSKPTWQACVDFLLASNRLKPRIRERESKEMSKRYAVVEEDEGHAAVVGRLDDAVVLDKEGEVANDNPLSSIAEGECPEERALDFNVALQEALRKGPTCQSHEDVAIHFGDLQDVPRPAEHRINRPEVLVGREVRALLNILAVFLRGGGLSGLGVRNVSSRGLNLLDLR</sequence>
<keyword evidence="1" id="KW-0472">Membrane</keyword>
<dbReference type="InterPro" id="IPR012337">
    <property type="entry name" value="RNaseH-like_sf"/>
</dbReference>
<dbReference type="SUPFAM" id="SSF53098">
    <property type="entry name" value="Ribonuclease H-like"/>
    <property type="match status" value="1"/>
</dbReference>